<sequence length="506" mass="55341">MVPQHTQDSMVAISRTNGPTAAGPSVNGGLGSLNSTDPGSPADVGRTLVSVKSEVIFGSQLVDKNSSTPYTDATQTKKHSPGHIKRPMNAFMVWSQMERRKICEVTPDLHNAEISKTLGARWQTLTKEQKEPYVQEAEKLRKLHSKEYPDYKYRPRKKQVKNQKTSNGTSSASSPNPQNGVNGSGLTSLKRSNKGNSTANSSSSSNRRQRTTSQTSNTSVVATPIKTESKNDTNNNEDFNMLTPQSQINWDSLLRGQSSPDCGELFQFNQPNSPESARIIEDNSMVSGDANDAILSEISPNSIPLPIDDQFLDLSEFLDDEMQKNTSFFITDSDMSGVGTSSPCTGVFYTEDNCEDDHKHIVNDANLNPASRSSPARMSTSSNFMSIPPHELHATLTIAPAIPNVGVSNGGVDTFPFGPNLFFNNSNVMNIGSTAITPDMLSTQIMDDTERILSARQGVSNVIATNCYRNSPDDLNYYEMDDIQSSSSGSHLEFDCNSKNFKDLYK</sequence>
<dbReference type="GO" id="GO:0000978">
    <property type="term" value="F:RNA polymerase II cis-regulatory region sequence-specific DNA binding"/>
    <property type="evidence" value="ECO:0007669"/>
    <property type="project" value="TreeGrafter"/>
</dbReference>
<proteinExistence type="predicted"/>
<evidence type="ECO:0000313" key="8">
    <source>
        <dbReference type="Proteomes" id="UP000594454"/>
    </source>
</evidence>
<feature type="region of interest" description="Disordered" evidence="5">
    <location>
        <begin position="15"/>
        <end position="44"/>
    </location>
</feature>
<dbReference type="PANTHER" id="PTHR10270:SF323">
    <property type="entry name" value="TRANSCRIPTION FACTOR SOX-14-RELATED"/>
    <property type="match status" value="1"/>
</dbReference>
<dbReference type="GO" id="GO:0005634">
    <property type="term" value="C:nucleus"/>
    <property type="evidence" value="ECO:0007669"/>
    <property type="project" value="UniProtKB-SubCell"/>
</dbReference>
<feature type="compositionally biased region" description="Polar residues" evidence="5">
    <location>
        <begin position="65"/>
        <end position="74"/>
    </location>
</feature>
<evidence type="ECO:0000256" key="4">
    <source>
        <dbReference type="PROSITE-ProRule" id="PRU00267"/>
    </source>
</evidence>
<feature type="DNA-binding region" description="HMG box" evidence="4">
    <location>
        <begin position="84"/>
        <end position="152"/>
    </location>
</feature>
<dbReference type="Proteomes" id="UP000594454">
    <property type="component" value="Chromosome 1"/>
</dbReference>
<name>A0A7R8UAA9_HERIL</name>
<organism evidence="7 8">
    <name type="scientific">Hermetia illucens</name>
    <name type="common">Black soldier fly</name>
    <dbReference type="NCBI Taxonomy" id="343691"/>
    <lineage>
        <taxon>Eukaryota</taxon>
        <taxon>Metazoa</taxon>
        <taxon>Ecdysozoa</taxon>
        <taxon>Arthropoda</taxon>
        <taxon>Hexapoda</taxon>
        <taxon>Insecta</taxon>
        <taxon>Pterygota</taxon>
        <taxon>Neoptera</taxon>
        <taxon>Endopterygota</taxon>
        <taxon>Diptera</taxon>
        <taxon>Brachycera</taxon>
        <taxon>Stratiomyomorpha</taxon>
        <taxon>Stratiomyidae</taxon>
        <taxon>Hermetiinae</taxon>
        <taxon>Hermetia</taxon>
    </lineage>
</organism>
<evidence type="ECO:0000256" key="3">
    <source>
        <dbReference type="ARBA" id="ARBA00023242"/>
    </source>
</evidence>
<dbReference type="PANTHER" id="PTHR10270">
    <property type="entry name" value="SOX TRANSCRIPTION FACTOR"/>
    <property type="match status" value="1"/>
</dbReference>
<evidence type="ECO:0000256" key="1">
    <source>
        <dbReference type="ARBA" id="ARBA00004123"/>
    </source>
</evidence>
<dbReference type="SUPFAM" id="SSF47095">
    <property type="entry name" value="HMG-box"/>
    <property type="match status" value="1"/>
</dbReference>
<dbReference type="GO" id="GO:0001228">
    <property type="term" value="F:DNA-binding transcription activator activity, RNA polymerase II-specific"/>
    <property type="evidence" value="ECO:0007669"/>
    <property type="project" value="TreeGrafter"/>
</dbReference>
<dbReference type="SMART" id="SM00398">
    <property type="entry name" value="HMG"/>
    <property type="match status" value="1"/>
</dbReference>
<dbReference type="FunFam" id="1.10.30.10:FF:000007">
    <property type="entry name" value="Transcription factor SOX"/>
    <property type="match status" value="1"/>
</dbReference>
<dbReference type="InParanoid" id="A0A7R8UAA9"/>
<feature type="region of interest" description="Disordered" evidence="5">
    <location>
        <begin position="65"/>
        <end position="84"/>
    </location>
</feature>
<evidence type="ECO:0000259" key="6">
    <source>
        <dbReference type="PROSITE" id="PS50118"/>
    </source>
</evidence>
<gene>
    <name evidence="7" type="ORF">HERILL_LOCUS408</name>
</gene>
<dbReference type="CDD" id="cd22029">
    <property type="entry name" value="HMG-box_SoxC"/>
    <property type="match status" value="1"/>
</dbReference>
<dbReference type="Gene3D" id="1.10.30.10">
    <property type="entry name" value="High mobility group box domain"/>
    <property type="match status" value="1"/>
</dbReference>
<keyword evidence="3 4" id="KW-0539">Nucleus</keyword>
<keyword evidence="8" id="KW-1185">Reference proteome</keyword>
<dbReference type="InterPro" id="IPR050140">
    <property type="entry name" value="SRY-related_HMG-box_TF-like"/>
</dbReference>
<dbReference type="AlphaFoldDB" id="A0A7R8UAA9"/>
<dbReference type="Pfam" id="PF00505">
    <property type="entry name" value="HMG_box"/>
    <property type="match status" value="1"/>
</dbReference>
<dbReference type="GO" id="GO:0000122">
    <property type="term" value="P:negative regulation of transcription by RNA polymerase II"/>
    <property type="evidence" value="ECO:0007669"/>
    <property type="project" value="TreeGrafter"/>
</dbReference>
<feature type="compositionally biased region" description="Low complexity" evidence="5">
    <location>
        <begin position="196"/>
        <end position="223"/>
    </location>
</feature>
<evidence type="ECO:0000313" key="7">
    <source>
        <dbReference type="EMBL" id="CAD7077030.1"/>
    </source>
</evidence>
<keyword evidence="2 4" id="KW-0238">DNA-binding</keyword>
<feature type="compositionally biased region" description="Polar residues" evidence="5">
    <location>
        <begin position="162"/>
        <end position="190"/>
    </location>
</feature>
<dbReference type="OrthoDB" id="6247875at2759"/>
<feature type="domain" description="HMG box" evidence="6">
    <location>
        <begin position="84"/>
        <end position="152"/>
    </location>
</feature>
<feature type="region of interest" description="Disordered" evidence="5">
    <location>
        <begin position="136"/>
        <end position="236"/>
    </location>
</feature>
<reference evidence="7 8" key="1">
    <citation type="submission" date="2020-11" db="EMBL/GenBank/DDBJ databases">
        <authorList>
            <person name="Wallbank WR R."/>
            <person name="Pardo Diaz C."/>
            <person name="Kozak K."/>
            <person name="Martin S."/>
            <person name="Jiggins C."/>
            <person name="Moest M."/>
            <person name="Warren A I."/>
            <person name="Generalovic N T."/>
            <person name="Byers J.R.P. K."/>
            <person name="Montejo-Kovacevich G."/>
            <person name="Yen C E."/>
        </authorList>
    </citation>
    <scope>NUCLEOTIDE SEQUENCE [LARGE SCALE GENOMIC DNA]</scope>
</reference>
<dbReference type="InterPro" id="IPR036910">
    <property type="entry name" value="HMG_box_dom_sf"/>
</dbReference>
<protein>
    <recommendedName>
        <fullName evidence="6">HMG box domain-containing protein</fullName>
    </recommendedName>
</protein>
<dbReference type="GO" id="GO:0030182">
    <property type="term" value="P:neuron differentiation"/>
    <property type="evidence" value="ECO:0007669"/>
    <property type="project" value="TreeGrafter"/>
</dbReference>
<dbReference type="EMBL" id="LR899009">
    <property type="protein sequence ID" value="CAD7077030.1"/>
    <property type="molecule type" value="Genomic_DNA"/>
</dbReference>
<dbReference type="InterPro" id="IPR009071">
    <property type="entry name" value="HMG_box_dom"/>
</dbReference>
<evidence type="ECO:0000256" key="2">
    <source>
        <dbReference type="ARBA" id="ARBA00023125"/>
    </source>
</evidence>
<comment type="subcellular location">
    <subcellularLocation>
        <location evidence="1">Nucleus</location>
    </subcellularLocation>
</comment>
<evidence type="ECO:0000256" key="5">
    <source>
        <dbReference type="SAM" id="MobiDB-lite"/>
    </source>
</evidence>
<dbReference type="PROSITE" id="PS50118">
    <property type="entry name" value="HMG_BOX_2"/>
    <property type="match status" value="1"/>
</dbReference>
<feature type="compositionally biased region" description="Basic and acidic residues" evidence="5">
    <location>
        <begin position="136"/>
        <end position="153"/>
    </location>
</feature>
<dbReference type="GO" id="GO:0007420">
    <property type="term" value="P:brain development"/>
    <property type="evidence" value="ECO:0007669"/>
    <property type="project" value="TreeGrafter"/>
</dbReference>
<accession>A0A7R8UAA9</accession>